<sequence length="345" mass="36225">MTTPPPSPARRVTTHDVARRAGVSQATVSLVLGGNPRARVSAVTRERVVLAAGELGYRPNMLARGLVQRKSYALGVMVPDLSNPFFLDVVTGVQRVAAEAGYAVLPGDVRETNAARHLDALRARQVDGLILDGFGALALPESALADLKVVLVDEPSERWPGVASDALGAGRLAAEHLVGLGHTRLAFAGPATDVHGFRMRERGFFQVLQAQGLGLSSARLRRVAPDVAGGLQAMKALLALGPTERPTAVFCANDLVAAGALKACLTAGVSVPGEMSIVGCDDVELARVLTPELTTIRVPARELGARAARLLLKQLEDESWVPRPAKPLPVKLVARGTTAGPGNRE</sequence>
<name>A0A6J4L2Q4_9BACT</name>
<reference evidence="5" key="1">
    <citation type="submission" date="2020-02" db="EMBL/GenBank/DDBJ databases">
        <authorList>
            <person name="Meier V. D."/>
        </authorList>
    </citation>
    <scope>NUCLEOTIDE SEQUENCE</scope>
    <source>
        <strain evidence="5">AVDCRST_MAG89</strain>
    </source>
</reference>
<evidence type="ECO:0000256" key="3">
    <source>
        <dbReference type="ARBA" id="ARBA00023163"/>
    </source>
</evidence>
<protein>
    <recommendedName>
        <fullName evidence="4">HTH lacI-type domain-containing protein</fullName>
    </recommendedName>
</protein>
<dbReference type="PANTHER" id="PTHR30146">
    <property type="entry name" value="LACI-RELATED TRANSCRIPTIONAL REPRESSOR"/>
    <property type="match status" value="1"/>
</dbReference>
<evidence type="ECO:0000313" key="5">
    <source>
        <dbReference type="EMBL" id="CAA9321298.1"/>
    </source>
</evidence>
<dbReference type="PROSITE" id="PS50932">
    <property type="entry name" value="HTH_LACI_2"/>
    <property type="match status" value="1"/>
</dbReference>
<accession>A0A6J4L2Q4</accession>
<dbReference type="CDD" id="cd01392">
    <property type="entry name" value="HTH_LacI"/>
    <property type="match status" value="1"/>
</dbReference>
<dbReference type="InterPro" id="IPR028082">
    <property type="entry name" value="Peripla_BP_I"/>
</dbReference>
<dbReference type="SUPFAM" id="SSF47413">
    <property type="entry name" value="lambda repressor-like DNA-binding domains"/>
    <property type="match status" value="1"/>
</dbReference>
<feature type="domain" description="HTH lacI-type" evidence="4">
    <location>
        <begin position="12"/>
        <end position="68"/>
    </location>
</feature>
<dbReference type="InterPro" id="IPR000843">
    <property type="entry name" value="HTH_LacI"/>
</dbReference>
<keyword evidence="2" id="KW-0238">DNA-binding</keyword>
<dbReference type="SMART" id="SM00354">
    <property type="entry name" value="HTH_LACI"/>
    <property type="match status" value="1"/>
</dbReference>
<proteinExistence type="predicted"/>
<dbReference type="InterPro" id="IPR046335">
    <property type="entry name" value="LacI/GalR-like_sensor"/>
</dbReference>
<dbReference type="AlphaFoldDB" id="A0A6J4L2Q4"/>
<dbReference type="CDD" id="cd06267">
    <property type="entry name" value="PBP1_LacI_sugar_binding-like"/>
    <property type="match status" value="1"/>
</dbReference>
<dbReference type="Gene3D" id="1.10.260.40">
    <property type="entry name" value="lambda repressor-like DNA-binding domains"/>
    <property type="match status" value="1"/>
</dbReference>
<organism evidence="5">
    <name type="scientific">uncultured Gemmatimonadota bacterium</name>
    <dbReference type="NCBI Taxonomy" id="203437"/>
    <lineage>
        <taxon>Bacteria</taxon>
        <taxon>Pseudomonadati</taxon>
        <taxon>Gemmatimonadota</taxon>
        <taxon>environmental samples</taxon>
    </lineage>
</organism>
<keyword evidence="3" id="KW-0804">Transcription</keyword>
<dbReference type="PANTHER" id="PTHR30146:SF138">
    <property type="entry name" value="TRANSCRIPTIONAL REGULATORY PROTEIN"/>
    <property type="match status" value="1"/>
</dbReference>
<dbReference type="Pfam" id="PF00356">
    <property type="entry name" value="LacI"/>
    <property type="match status" value="1"/>
</dbReference>
<dbReference type="GO" id="GO:0000976">
    <property type="term" value="F:transcription cis-regulatory region binding"/>
    <property type="evidence" value="ECO:0007669"/>
    <property type="project" value="TreeGrafter"/>
</dbReference>
<evidence type="ECO:0000256" key="2">
    <source>
        <dbReference type="ARBA" id="ARBA00023125"/>
    </source>
</evidence>
<evidence type="ECO:0000256" key="1">
    <source>
        <dbReference type="ARBA" id="ARBA00023015"/>
    </source>
</evidence>
<dbReference type="SUPFAM" id="SSF53822">
    <property type="entry name" value="Periplasmic binding protein-like I"/>
    <property type="match status" value="1"/>
</dbReference>
<dbReference type="EMBL" id="CADCTV010000352">
    <property type="protein sequence ID" value="CAA9321298.1"/>
    <property type="molecule type" value="Genomic_DNA"/>
</dbReference>
<dbReference type="Pfam" id="PF13377">
    <property type="entry name" value="Peripla_BP_3"/>
    <property type="match status" value="1"/>
</dbReference>
<keyword evidence="1" id="KW-0805">Transcription regulation</keyword>
<gene>
    <name evidence="5" type="ORF">AVDCRST_MAG89-1646</name>
</gene>
<dbReference type="Gene3D" id="3.40.50.2300">
    <property type="match status" value="2"/>
</dbReference>
<dbReference type="InterPro" id="IPR010982">
    <property type="entry name" value="Lambda_DNA-bd_dom_sf"/>
</dbReference>
<evidence type="ECO:0000259" key="4">
    <source>
        <dbReference type="PROSITE" id="PS50932"/>
    </source>
</evidence>
<dbReference type="GO" id="GO:0003700">
    <property type="term" value="F:DNA-binding transcription factor activity"/>
    <property type="evidence" value="ECO:0007669"/>
    <property type="project" value="TreeGrafter"/>
</dbReference>